<feature type="modified residue" description="4-aspartylphosphate" evidence="1">
    <location>
        <position position="56"/>
    </location>
</feature>
<dbReference type="GO" id="GO:0003677">
    <property type="term" value="F:DNA binding"/>
    <property type="evidence" value="ECO:0007669"/>
    <property type="project" value="InterPro"/>
</dbReference>
<dbReference type="EMBL" id="JABAIL010000007">
    <property type="protein sequence ID" value="NLR93536.1"/>
    <property type="molecule type" value="Genomic_DNA"/>
</dbReference>
<dbReference type="RefSeq" id="WP_168884252.1">
    <property type="nucleotide sequence ID" value="NZ_JABAIL010000007.1"/>
</dbReference>
<dbReference type="InterPro" id="IPR007492">
    <property type="entry name" value="LytTR_DNA-bd_dom"/>
</dbReference>
<dbReference type="Gene3D" id="2.40.50.1020">
    <property type="entry name" value="LytTr DNA-binding domain"/>
    <property type="match status" value="1"/>
</dbReference>
<dbReference type="SMART" id="SM00850">
    <property type="entry name" value="LytTR"/>
    <property type="match status" value="1"/>
</dbReference>
<feature type="domain" description="HTH LytTR-type" evidence="3">
    <location>
        <begin position="184"/>
        <end position="253"/>
    </location>
</feature>
<dbReference type="PROSITE" id="PS50110">
    <property type="entry name" value="RESPONSE_REGULATORY"/>
    <property type="match status" value="1"/>
</dbReference>
<dbReference type="InterPro" id="IPR046947">
    <property type="entry name" value="LytR-like"/>
</dbReference>
<sequence length="255" mass="29852">MKILIIEDEIPAQRYLKKTVQTLLPEAEFLFPIQSVEEGLEFFKEENTKIDLIFSDIQLTDGESFDIFKEVEIDVPIIFVTAYNQYALKAFEVNSIDYILKPFDEENIQNAIDKFQTRKSAPVSKELISSISDTIQNQKEVYRKRIWVNLPINLSVLKVDEINCFYSKNKVVHVLSNSDLNATLDLSLDKLEDQLDPKDFFRVNRQFIVQINAVKSIEPYYNGKWVLRIKGFEQEEIIIPKEKVSKFKQWVVKTD</sequence>
<dbReference type="Gene3D" id="3.40.50.2300">
    <property type="match status" value="1"/>
</dbReference>
<dbReference type="SUPFAM" id="SSF52172">
    <property type="entry name" value="CheY-like"/>
    <property type="match status" value="1"/>
</dbReference>
<gene>
    <name evidence="4" type="ORF">HGP29_20225</name>
</gene>
<dbReference type="PROSITE" id="PS50930">
    <property type="entry name" value="HTH_LYTTR"/>
    <property type="match status" value="1"/>
</dbReference>
<proteinExistence type="predicted"/>
<evidence type="ECO:0000313" key="5">
    <source>
        <dbReference type="Proteomes" id="UP000585050"/>
    </source>
</evidence>
<accession>A0A7X8SNM5</accession>
<dbReference type="PANTHER" id="PTHR37299">
    <property type="entry name" value="TRANSCRIPTIONAL REGULATOR-RELATED"/>
    <property type="match status" value="1"/>
</dbReference>
<dbReference type="SMART" id="SM00448">
    <property type="entry name" value="REC"/>
    <property type="match status" value="1"/>
</dbReference>
<dbReference type="Pfam" id="PF00072">
    <property type="entry name" value="Response_reg"/>
    <property type="match status" value="1"/>
</dbReference>
<dbReference type="PANTHER" id="PTHR37299:SF1">
    <property type="entry name" value="STAGE 0 SPORULATION PROTEIN A HOMOLOG"/>
    <property type="match status" value="1"/>
</dbReference>
<dbReference type="GO" id="GO:0000156">
    <property type="term" value="F:phosphorelay response regulator activity"/>
    <property type="evidence" value="ECO:0007669"/>
    <property type="project" value="InterPro"/>
</dbReference>
<evidence type="ECO:0000256" key="1">
    <source>
        <dbReference type="PROSITE-ProRule" id="PRU00169"/>
    </source>
</evidence>
<dbReference type="InterPro" id="IPR011006">
    <property type="entry name" value="CheY-like_superfamily"/>
</dbReference>
<keyword evidence="1" id="KW-0597">Phosphoprotein</keyword>
<keyword evidence="5" id="KW-1185">Reference proteome</keyword>
<evidence type="ECO:0000259" key="3">
    <source>
        <dbReference type="PROSITE" id="PS50930"/>
    </source>
</evidence>
<evidence type="ECO:0000313" key="4">
    <source>
        <dbReference type="EMBL" id="NLR93536.1"/>
    </source>
</evidence>
<organism evidence="4 5">
    <name type="scientific">Flammeovirga agarivorans</name>
    <dbReference type="NCBI Taxonomy" id="2726742"/>
    <lineage>
        <taxon>Bacteria</taxon>
        <taxon>Pseudomonadati</taxon>
        <taxon>Bacteroidota</taxon>
        <taxon>Cytophagia</taxon>
        <taxon>Cytophagales</taxon>
        <taxon>Flammeovirgaceae</taxon>
        <taxon>Flammeovirga</taxon>
    </lineage>
</organism>
<dbReference type="Pfam" id="PF04397">
    <property type="entry name" value="LytTR"/>
    <property type="match status" value="1"/>
</dbReference>
<comment type="caution">
    <text evidence="4">The sequence shown here is derived from an EMBL/GenBank/DDBJ whole genome shotgun (WGS) entry which is preliminary data.</text>
</comment>
<reference evidence="4 5" key="1">
    <citation type="submission" date="2020-04" db="EMBL/GenBank/DDBJ databases">
        <title>Flammeovirga sp. SR4, a novel species isolated from seawater.</title>
        <authorList>
            <person name="Wang X."/>
        </authorList>
    </citation>
    <scope>NUCLEOTIDE SEQUENCE [LARGE SCALE GENOMIC DNA]</scope>
    <source>
        <strain evidence="4 5">SR4</strain>
    </source>
</reference>
<dbReference type="AlphaFoldDB" id="A0A7X8SNM5"/>
<protein>
    <submittedName>
        <fullName evidence="4">Response regulator transcription factor</fullName>
    </submittedName>
</protein>
<evidence type="ECO:0000259" key="2">
    <source>
        <dbReference type="PROSITE" id="PS50110"/>
    </source>
</evidence>
<name>A0A7X8SNM5_9BACT</name>
<dbReference type="Proteomes" id="UP000585050">
    <property type="component" value="Unassembled WGS sequence"/>
</dbReference>
<feature type="domain" description="Response regulatory" evidence="2">
    <location>
        <begin position="2"/>
        <end position="116"/>
    </location>
</feature>
<dbReference type="InterPro" id="IPR001789">
    <property type="entry name" value="Sig_transdc_resp-reg_receiver"/>
</dbReference>